<evidence type="ECO:0000256" key="2">
    <source>
        <dbReference type="ARBA" id="ARBA00008553"/>
    </source>
</evidence>
<comment type="similarity">
    <text evidence="2">Belongs to the universal ribosomal protein uL5 family.</text>
</comment>
<evidence type="ECO:0000313" key="8">
    <source>
        <dbReference type="Proteomes" id="UP000054988"/>
    </source>
</evidence>
<gene>
    <name evidence="7" type="ORF">WG66_12902</name>
</gene>
<dbReference type="PROSITE" id="PS00358">
    <property type="entry name" value="RIBOSOMAL_L5"/>
    <property type="match status" value="1"/>
</dbReference>
<evidence type="ECO:0000259" key="5">
    <source>
        <dbReference type="Pfam" id="PF00281"/>
    </source>
</evidence>
<evidence type="ECO:0000259" key="6">
    <source>
        <dbReference type="Pfam" id="PF00673"/>
    </source>
</evidence>
<dbReference type="InterPro" id="IPR031310">
    <property type="entry name" value="Ribosomal_uL5_N"/>
</dbReference>
<dbReference type="GO" id="GO:0005840">
    <property type="term" value="C:ribosome"/>
    <property type="evidence" value="ECO:0007669"/>
    <property type="project" value="UniProtKB-KW"/>
</dbReference>
<comment type="function">
    <text evidence="1">Component of the ribosome, a large ribonucleoprotein complex responsible for the synthesis of proteins in the cell. The small ribosomal subunit (SSU) binds messenger RNAs (mRNAs) and translates the encoded message by selecting cognate aminoacyl-transfer RNA (tRNA) molecules. The large subunit (LSU) contains the ribosomal catalytic site termed the peptidyl transferase center (PTC), which catalyzes the formation of peptide bonds, thereby polymerizing the amino acids delivered by tRNAs into a polypeptide chain. The nascent polypeptides leave the ribosome through a tunnel in the LSU and interact with protein factors that function in enzymatic processing, targeting, and the membrane insertion of nascent chains at the exit of the ribosomal tunnel.</text>
</comment>
<evidence type="ECO:0000256" key="3">
    <source>
        <dbReference type="ARBA" id="ARBA00022980"/>
    </source>
</evidence>
<dbReference type="Gene3D" id="3.30.1440.10">
    <property type="match status" value="1"/>
</dbReference>
<dbReference type="PANTHER" id="PTHR11994">
    <property type="entry name" value="60S RIBOSOMAL PROTEIN L11-RELATED"/>
    <property type="match status" value="1"/>
</dbReference>
<organism evidence="7 8">
    <name type="scientific">Moniliophthora roreri</name>
    <name type="common">Frosty pod rot fungus</name>
    <name type="synonym">Monilia roreri</name>
    <dbReference type="NCBI Taxonomy" id="221103"/>
    <lineage>
        <taxon>Eukaryota</taxon>
        <taxon>Fungi</taxon>
        <taxon>Dikarya</taxon>
        <taxon>Basidiomycota</taxon>
        <taxon>Agaricomycotina</taxon>
        <taxon>Agaricomycetes</taxon>
        <taxon>Agaricomycetidae</taxon>
        <taxon>Agaricales</taxon>
        <taxon>Marasmiineae</taxon>
        <taxon>Marasmiaceae</taxon>
        <taxon>Moniliophthora</taxon>
    </lineage>
</organism>
<feature type="domain" description="Large ribosomal subunit protein uL5 C-terminal" evidence="6">
    <location>
        <begin position="68"/>
        <end position="144"/>
    </location>
</feature>
<dbReference type="InterPro" id="IPR020929">
    <property type="entry name" value="Ribosomal_uL5_CS"/>
</dbReference>
<evidence type="ECO:0000313" key="7">
    <source>
        <dbReference type="EMBL" id="KTB34517.1"/>
    </source>
</evidence>
<accession>A0A0W0FE18</accession>
<reference evidence="7 8" key="1">
    <citation type="submission" date="2015-12" db="EMBL/GenBank/DDBJ databases">
        <title>Draft genome sequence of Moniliophthora roreri, the causal agent of frosty pod rot of cacao.</title>
        <authorList>
            <person name="Aime M.C."/>
            <person name="Diaz-Valderrama J.R."/>
            <person name="Kijpornyongpan T."/>
            <person name="Phillips-Mora W."/>
        </authorList>
    </citation>
    <scope>NUCLEOTIDE SEQUENCE [LARGE SCALE GENOMIC DNA]</scope>
    <source>
        <strain evidence="7 8">MCA 2952</strain>
    </source>
</reference>
<keyword evidence="4" id="KW-0687">Ribonucleoprotein</keyword>
<dbReference type="InterPro" id="IPR002132">
    <property type="entry name" value="Ribosomal_uL5"/>
</dbReference>
<dbReference type="eggNOG" id="KOG0397">
    <property type="taxonomic scope" value="Eukaryota"/>
</dbReference>
<dbReference type="EMBL" id="LATX01002067">
    <property type="protein sequence ID" value="KTB34517.1"/>
    <property type="molecule type" value="Genomic_DNA"/>
</dbReference>
<keyword evidence="3 7" id="KW-0689">Ribosomal protein</keyword>
<evidence type="ECO:0000256" key="1">
    <source>
        <dbReference type="ARBA" id="ARBA00004021"/>
    </source>
</evidence>
<evidence type="ECO:0000256" key="4">
    <source>
        <dbReference type="ARBA" id="ARBA00023274"/>
    </source>
</evidence>
<dbReference type="GO" id="GO:0006412">
    <property type="term" value="P:translation"/>
    <property type="evidence" value="ECO:0007669"/>
    <property type="project" value="InterPro"/>
</dbReference>
<dbReference type="InterPro" id="IPR022803">
    <property type="entry name" value="Ribosomal_uL5_dom_sf"/>
</dbReference>
<dbReference type="Pfam" id="PF00673">
    <property type="entry name" value="Ribosomal_L5_C"/>
    <property type="match status" value="1"/>
</dbReference>
<dbReference type="SUPFAM" id="SSF55282">
    <property type="entry name" value="RL5-like"/>
    <property type="match status" value="1"/>
</dbReference>
<name>A0A0W0FE18_MONRR</name>
<protein>
    <submittedName>
        <fullName evidence="7">Putative 60S ribosomal protein L11</fullName>
    </submittedName>
</protein>
<dbReference type="AlphaFoldDB" id="A0A0W0FE18"/>
<dbReference type="GO" id="GO:1990904">
    <property type="term" value="C:ribonucleoprotein complex"/>
    <property type="evidence" value="ECO:0007669"/>
    <property type="project" value="UniProtKB-KW"/>
</dbReference>
<dbReference type="GO" id="GO:0003735">
    <property type="term" value="F:structural constituent of ribosome"/>
    <property type="evidence" value="ECO:0007669"/>
    <property type="project" value="InterPro"/>
</dbReference>
<dbReference type="InterPro" id="IPR031309">
    <property type="entry name" value="Ribosomal_uL5_C"/>
</dbReference>
<dbReference type="FunFam" id="3.30.1440.10:FF:000002">
    <property type="entry name" value="60S ribosomal protein L11"/>
    <property type="match status" value="1"/>
</dbReference>
<dbReference type="Pfam" id="PF00281">
    <property type="entry name" value="Ribosomal_L5"/>
    <property type="match status" value="1"/>
</dbReference>
<proteinExistence type="inferred from homology"/>
<dbReference type="InterPro" id="IPR057266">
    <property type="entry name" value="Ribosomal_uL5_euk/arc-type"/>
</dbReference>
<dbReference type="NCBIfam" id="NF003258">
    <property type="entry name" value="PRK04219.1"/>
    <property type="match status" value="1"/>
</dbReference>
<feature type="domain" description="Large ribosomal subunit protein uL5 N-terminal" evidence="5">
    <location>
        <begin position="11"/>
        <end position="64"/>
    </location>
</feature>
<dbReference type="Proteomes" id="UP000054988">
    <property type="component" value="Unassembled WGS sequence"/>
</dbReference>
<comment type="caution">
    <text evidence="7">The sequence shown here is derived from an EMBL/GenBank/DDBJ whole genome shotgun (WGS) entry which is preliminary data.</text>
</comment>
<sequence>MQADQKTAPTNPMKEMRVDKLVINISVGESGDRLTRASKVLEQLTGQTPVTSKARYTVRTFGIRRNEKIAVHVTIRGPKAEEILERGLKVKEYELRRRNFSETGNFGFGIQEHIDLGARYDPTIGIFGMDFYVVMSRPGARVAKRKQKKARTDLTESSSNKHLCPSPIRLGLLLYVLGSMPPCPTLNAMRTLQNCPNIVMFARRYSHDVYLDSVSCCLARPLESPCELHSERSRLVSSRHSTTAAIVEVRLQFLVHQAHK</sequence>